<evidence type="ECO:0000259" key="9">
    <source>
        <dbReference type="PROSITE" id="PS51272"/>
    </source>
</evidence>
<keyword evidence="2 6" id="KW-0645">Protease</keyword>
<evidence type="ECO:0000256" key="5">
    <source>
        <dbReference type="ARBA" id="ARBA00022825"/>
    </source>
</evidence>
<dbReference type="SUPFAM" id="SSF54897">
    <property type="entry name" value="Protease propeptides/inhibitors"/>
    <property type="match status" value="1"/>
</dbReference>
<dbReference type="InterPro" id="IPR037045">
    <property type="entry name" value="S8pro/Inhibitor_I9_sf"/>
</dbReference>
<comment type="caution">
    <text evidence="10">The sequence shown here is derived from an EMBL/GenBank/DDBJ whole genome shotgun (WGS) entry which is preliminary data.</text>
</comment>
<dbReference type="SUPFAM" id="SSF52743">
    <property type="entry name" value="Subtilisin-like"/>
    <property type="match status" value="1"/>
</dbReference>
<accession>A0ABW4SJ13</accession>
<dbReference type="PROSITE" id="PS00138">
    <property type="entry name" value="SUBTILASE_SER"/>
    <property type="match status" value="1"/>
</dbReference>
<feature type="signal peptide" evidence="8">
    <location>
        <begin position="1"/>
        <end position="27"/>
    </location>
</feature>
<dbReference type="InterPro" id="IPR036852">
    <property type="entry name" value="Peptidase_S8/S53_dom_sf"/>
</dbReference>
<feature type="domain" description="SLH" evidence="9">
    <location>
        <begin position="378"/>
        <end position="441"/>
    </location>
</feature>
<dbReference type="InterPro" id="IPR001119">
    <property type="entry name" value="SLH_dom"/>
</dbReference>
<evidence type="ECO:0000256" key="2">
    <source>
        <dbReference type="ARBA" id="ARBA00022670"/>
    </source>
</evidence>
<dbReference type="Gene3D" id="3.40.50.200">
    <property type="entry name" value="Peptidase S8/S53 domain"/>
    <property type="match status" value="1"/>
</dbReference>
<evidence type="ECO:0000313" key="10">
    <source>
        <dbReference type="EMBL" id="MFD1929318.1"/>
    </source>
</evidence>
<proteinExistence type="inferred from homology"/>
<dbReference type="Pfam" id="PF00395">
    <property type="entry name" value="SLH"/>
    <property type="match status" value="3"/>
</dbReference>
<organism evidence="10 11">
    <name type="scientific">Sporosarcina siberiensis</name>
    <dbReference type="NCBI Taxonomy" id="1365606"/>
    <lineage>
        <taxon>Bacteria</taxon>
        <taxon>Bacillati</taxon>
        <taxon>Bacillota</taxon>
        <taxon>Bacilli</taxon>
        <taxon>Bacillales</taxon>
        <taxon>Caryophanaceae</taxon>
        <taxon>Sporosarcina</taxon>
    </lineage>
</organism>
<protein>
    <submittedName>
        <fullName evidence="10">S8 family serine peptidase</fullName>
    </submittedName>
</protein>
<dbReference type="EMBL" id="JBHUGI010000034">
    <property type="protein sequence ID" value="MFD1929318.1"/>
    <property type="molecule type" value="Genomic_DNA"/>
</dbReference>
<keyword evidence="5 6" id="KW-0720">Serine protease</keyword>
<name>A0ABW4SJ13_9BACL</name>
<dbReference type="PROSITE" id="PS00136">
    <property type="entry name" value="SUBTILASE_ASP"/>
    <property type="match status" value="1"/>
</dbReference>
<evidence type="ECO:0000256" key="8">
    <source>
        <dbReference type="SAM" id="SignalP"/>
    </source>
</evidence>
<feature type="domain" description="SLH" evidence="9">
    <location>
        <begin position="442"/>
        <end position="495"/>
    </location>
</feature>
<keyword evidence="3" id="KW-0479">Metal-binding</keyword>
<dbReference type="CDD" id="cd07477">
    <property type="entry name" value="Peptidases_S8_Subtilisin_subset"/>
    <property type="match status" value="1"/>
</dbReference>
<dbReference type="Pfam" id="PF00082">
    <property type="entry name" value="Peptidase_S8"/>
    <property type="match status" value="1"/>
</dbReference>
<dbReference type="PROSITE" id="PS51892">
    <property type="entry name" value="SUBTILASE"/>
    <property type="match status" value="1"/>
</dbReference>
<gene>
    <name evidence="10" type="ORF">ACFSFY_14850</name>
</gene>
<dbReference type="PANTHER" id="PTHR43806">
    <property type="entry name" value="PEPTIDASE S8"/>
    <property type="match status" value="1"/>
</dbReference>
<evidence type="ECO:0000256" key="3">
    <source>
        <dbReference type="ARBA" id="ARBA00022723"/>
    </source>
</evidence>
<dbReference type="RefSeq" id="WP_381539354.1">
    <property type="nucleotide sequence ID" value="NZ_JBHUGI010000034.1"/>
</dbReference>
<evidence type="ECO:0000256" key="7">
    <source>
        <dbReference type="RuleBase" id="RU003355"/>
    </source>
</evidence>
<sequence>MKKKSFLIIVFTFLLALISFTTTDTVAQQNQQERIIVTFKERINYELLNNEEIEIHHTFSNYNAVAITVTEEVKQQLRQHHTVKTIEPDSVISTNMQIVDWGFTEVNASESHKLGFTGKGIKIGIIDSGIDKNHPDLEVAGGISFIGSPTDYHDDDNGHGTHVAGIIAARDNDFGTIGIAPEVELYAIKAMGNDGLGNNSDVIQGIEWAVANNLDIINLSITTQQKSIIMELAINNAYEHGLLIVGAAGNQLIDFIEPVDVLYPARFPAVIAVGAINKNGDKSDFSYYGNSLEFVAPGEEVFSTYIQNPTKKPYATSSGTSMAAPFVTGIAALYKEAYPLLNNKQIRSLMQKDAMDLGALGKDSQFGYGLVQAPKSVVEIAFPDLEPNSWSEQAIMTLYKEGIISGYPDGNFYPSKQITRAEAITMISRTLHIEGTRRPTIFNDVSQEHYASGYIAQASERGIIRGYTNGDFGPSDLMIRADTAVMLVEGFNLTKIATSPFPDVKEAQYFTEAIHILKGMNIATGFPDGTYQPTKKITRAEFALLLAKAAEKNETSKIH</sequence>
<evidence type="ECO:0000256" key="4">
    <source>
        <dbReference type="ARBA" id="ARBA00022801"/>
    </source>
</evidence>
<reference evidence="11" key="1">
    <citation type="journal article" date="2019" name="Int. J. Syst. Evol. Microbiol.">
        <title>The Global Catalogue of Microorganisms (GCM) 10K type strain sequencing project: providing services to taxonomists for standard genome sequencing and annotation.</title>
        <authorList>
            <consortium name="The Broad Institute Genomics Platform"/>
            <consortium name="The Broad Institute Genome Sequencing Center for Infectious Disease"/>
            <person name="Wu L."/>
            <person name="Ma J."/>
        </authorList>
    </citation>
    <scope>NUCLEOTIDE SEQUENCE [LARGE SCALE GENOMIC DNA]</scope>
    <source>
        <strain evidence="11">CGMCC 4.7177</strain>
    </source>
</reference>
<dbReference type="PROSITE" id="PS00137">
    <property type="entry name" value="SUBTILASE_HIS"/>
    <property type="match status" value="1"/>
</dbReference>
<comment type="similarity">
    <text evidence="1 6 7">Belongs to the peptidase S8 family.</text>
</comment>
<dbReference type="PRINTS" id="PR00723">
    <property type="entry name" value="SUBTILISIN"/>
</dbReference>
<dbReference type="InterPro" id="IPR022398">
    <property type="entry name" value="Peptidase_S8_His-AS"/>
</dbReference>
<dbReference type="PROSITE" id="PS51272">
    <property type="entry name" value="SLH"/>
    <property type="match status" value="3"/>
</dbReference>
<keyword evidence="11" id="KW-1185">Reference proteome</keyword>
<dbReference type="Gene3D" id="3.30.70.80">
    <property type="entry name" value="Peptidase S8 propeptide/proteinase inhibitor I9"/>
    <property type="match status" value="1"/>
</dbReference>
<evidence type="ECO:0000256" key="1">
    <source>
        <dbReference type="ARBA" id="ARBA00011073"/>
    </source>
</evidence>
<dbReference type="InterPro" id="IPR050131">
    <property type="entry name" value="Peptidase_S8_subtilisin-like"/>
</dbReference>
<feature type="active site" description="Charge relay system" evidence="6">
    <location>
        <position position="127"/>
    </location>
</feature>
<dbReference type="InterPro" id="IPR015500">
    <property type="entry name" value="Peptidase_S8_subtilisin-rel"/>
</dbReference>
<dbReference type="InterPro" id="IPR023827">
    <property type="entry name" value="Peptidase_S8_Asp-AS"/>
</dbReference>
<dbReference type="InterPro" id="IPR034202">
    <property type="entry name" value="Subtilisin_Carlsberg-like"/>
</dbReference>
<dbReference type="Proteomes" id="UP001597218">
    <property type="component" value="Unassembled WGS sequence"/>
</dbReference>
<keyword evidence="4 6" id="KW-0378">Hydrolase</keyword>
<dbReference type="InterPro" id="IPR023828">
    <property type="entry name" value="Peptidase_S8_Ser-AS"/>
</dbReference>
<keyword evidence="8" id="KW-0732">Signal</keyword>
<feature type="active site" description="Charge relay system" evidence="6">
    <location>
        <position position="321"/>
    </location>
</feature>
<feature type="chain" id="PRO_5045694012" evidence="8">
    <location>
        <begin position="28"/>
        <end position="559"/>
    </location>
</feature>
<feature type="active site" description="Charge relay system" evidence="6">
    <location>
        <position position="159"/>
    </location>
</feature>
<evidence type="ECO:0000256" key="6">
    <source>
        <dbReference type="PROSITE-ProRule" id="PRU01240"/>
    </source>
</evidence>
<feature type="domain" description="SLH" evidence="9">
    <location>
        <begin position="497"/>
        <end position="559"/>
    </location>
</feature>
<dbReference type="PANTHER" id="PTHR43806:SF11">
    <property type="entry name" value="CEREVISIN-RELATED"/>
    <property type="match status" value="1"/>
</dbReference>
<dbReference type="InterPro" id="IPR000209">
    <property type="entry name" value="Peptidase_S8/S53_dom"/>
</dbReference>
<evidence type="ECO:0000313" key="11">
    <source>
        <dbReference type="Proteomes" id="UP001597218"/>
    </source>
</evidence>